<reference evidence="3" key="1">
    <citation type="journal article" date="2019" name="Int. J. Syst. Evol. Microbiol.">
        <title>The Global Catalogue of Microorganisms (GCM) 10K type strain sequencing project: providing services to taxonomists for standard genome sequencing and annotation.</title>
        <authorList>
            <consortium name="The Broad Institute Genomics Platform"/>
            <consortium name="The Broad Institute Genome Sequencing Center for Infectious Disease"/>
            <person name="Wu L."/>
            <person name="Ma J."/>
        </authorList>
    </citation>
    <scope>NUCLEOTIDE SEQUENCE [LARGE SCALE GENOMIC DNA]</scope>
    <source>
        <strain evidence="3">JCM 17804</strain>
    </source>
</reference>
<dbReference type="Gene3D" id="3.10.620.30">
    <property type="match status" value="1"/>
</dbReference>
<gene>
    <name evidence="2" type="ORF">GCM10023165_18050</name>
</gene>
<dbReference type="InterPro" id="IPR002931">
    <property type="entry name" value="Transglutaminase-like"/>
</dbReference>
<dbReference type="InterPro" id="IPR048930">
    <property type="entry name" value="Bact_transglu_N_2"/>
</dbReference>
<proteinExistence type="predicted"/>
<dbReference type="PANTHER" id="PTHR33490:SF12">
    <property type="entry name" value="BLL5557 PROTEIN"/>
    <property type="match status" value="1"/>
</dbReference>
<evidence type="ECO:0000259" key="1">
    <source>
        <dbReference type="SMART" id="SM00460"/>
    </source>
</evidence>
<sequence length="317" mass="34616">MIRLQYQVELDYEVRTPAGADFIFNVHAAHTEQQTVVEEHLALSQPVIPDVATDPATHTRFMRLHADQGTLHLNYRATVDIAHHRADPGSLHEVPMRCLPLEVLPYVYPSRYCQSDRLLRMALTNFGNLWQGYSRVLAIQHWVQQHVTFASNTTNSNTSAIDTLIERVGVCRDFTHLMIALCRALNIPARIGTGTDYGADPALGPPDFHAYVEVYLGDRWYLFDASGTGVPMGFLRLGTGRDAADVAFATIFGDVVSKAPSIQVRALEGEGLETPHHCADALSTAAASPLQLSGCASFDSKAGGAVAQGPVLKQLPD</sequence>
<keyword evidence="3" id="KW-1185">Reference proteome</keyword>
<dbReference type="Pfam" id="PF01841">
    <property type="entry name" value="Transglut_core"/>
    <property type="match status" value="1"/>
</dbReference>
<dbReference type="SUPFAM" id="SSF54001">
    <property type="entry name" value="Cysteine proteinases"/>
    <property type="match status" value="1"/>
</dbReference>
<dbReference type="Gene3D" id="2.60.40.2250">
    <property type="match status" value="1"/>
</dbReference>
<dbReference type="InterPro" id="IPR038765">
    <property type="entry name" value="Papain-like_cys_pep_sf"/>
</dbReference>
<organism evidence="2 3">
    <name type="scientific">Variovorax defluvii</name>
    <dbReference type="NCBI Taxonomy" id="913761"/>
    <lineage>
        <taxon>Bacteria</taxon>
        <taxon>Pseudomonadati</taxon>
        <taxon>Pseudomonadota</taxon>
        <taxon>Betaproteobacteria</taxon>
        <taxon>Burkholderiales</taxon>
        <taxon>Comamonadaceae</taxon>
        <taxon>Variovorax</taxon>
    </lineage>
</organism>
<feature type="domain" description="Transglutaminase-like" evidence="1">
    <location>
        <begin position="163"/>
        <end position="227"/>
    </location>
</feature>
<dbReference type="Pfam" id="PF21295">
    <property type="entry name" value="Bact_transglu_N_2"/>
    <property type="match status" value="1"/>
</dbReference>
<accession>A0ABP8HGW0</accession>
<dbReference type="Proteomes" id="UP001500975">
    <property type="component" value="Unassembled WGS sequence"/>
</dbReference>
<dbReference type="PANTHER" id="PTHR33490">
    <property type="entry name" value="BLR5614 PROTEIN-RELATED"/>
    <property type="match status" value="1"/>
</dbReference>
<dbReference type="EMBL" id="BAABGJ010000015">
    <property type="protein sequence ID" value="GAA4339037.1"/>
    <property type="molecule type" value="Genomic_DNA"/>
</dbReference>
<evidence type="ECO:0000313" key="2">
    <source>
        <dbReference type="EMBL" id="GAA4339037.1"/>
    </source>
</evidence>
<protein>
    <submittedName>
        <fullName evidence="2">Transglutaminase family protein</fullName>
    </submittedName>
</protein>
<evidence type="ECO:0000313" key="3">
    <source>
        <dbReference type="Proteomes" id="UP001500975"/>
    </source>
</evidence>
<name>A0ABP8HGW0_9BURK</name>
<comment type="caution">
    <text evidence="2">The sequence shown here is derived from an EMBL/GenBank/DDBJ whole genome shotgun (WGS) entry which is preliminary data.</text>
</comment>
<dbReference type="SMART" id="SM00460">
    <property type="entry name" value="TGc"/>
    <property type="match status" value="1"/>
</dbReference>
<dbReference type="RefSeq" id="WP_345537339.1">
    <property type="nucleotide sequence ID" value="NZ_BAABGJ010000015.1"/>
</dbReference>